<evidence type="ECO:0000256" key="15">
    <source>
        <dbReference type="ARBA" id="ARBA00031783"/>
    </source>
</evidence>
<name>A0AAY4CLH2_9TELE</name>
<evidence type="ECO:0000256" key="17">
    <source>
        <dbReference type="PROSITE-ProRule" id="PRU00175"/>
    </source>
</evidence>
<dbReference type="EC" id="2.3.2.27" evidence="5"/>
<dbReference type="SMART" id="SM00513">
    <property type="entry name" value="SAP"/>
    <property type="match status" value="1"/>
</dbReference>
<feature type="domain" description="RING-type" evidence="20">
    <location>
        <begin position="12"/>
        <end position="50"/>
    </location>
</feature>
<proteinExistence type="inferred from homology"/>
<dbReference type="Pfam" id="PF13923">
    <property type="entry name" value="zf-C3HC4_2"/>
    <property type="match status" value="1"/>
</dbReference>
<evidence type="ECO:0000256" key="3">
    <source>
        <dbReference type="ARBA" id="ARBA00004906"/>
    </source>
</evidence>
<evidence type="ECO:0000256" key="18">
    <source>
        <dbReference type="PROSITE-ProRule" id="PRU01256"/>
    </source>
</evidence>
<evidence type="ECO:0000256" key="2">
    <source>
        <dbReference type="ARBA" id="ARBA00004123"/>
    </source>
</evidence>
<organism evidence="23 24">
    <name type="scientific">Denticeps clupeoides</name>
    <name type="common">denticle herring</name>
    <dbReference type="NCBI Taxonomy" id="299321"/>
    <lineage>
        <taxon>Eukaryota</taxon>
        <taxon>Metazoa</taxon>
        <taxon>Chordata</taxon>
        <taxon>Craniata</taxon>
        <taxon>Vertebrata</taxon>
        <taxon>Euteleostomi</taxon>
        <taxon>Actinopterygii</taxon>
        <taxon>Neopterygii</taxon>
        <taxon>Teleostei</taxon>
        <taxon>Clupei</taxon>
        <taxon>Clupeiformes</taxon>
        <taxon>Denticipitoidei</taxon>
        <taxon>Denticipitidae</taxon>
        <taxon>Denticeps</taxon>
    </lineage>
</organism>
<dbReference type="AlphaFoldDB" id="A0AAY4CLH2"/>
<feature type="region of interest" description="Disordered" evidence="19">
    <location>
        <begin position="79"/>
        <end position="152"/>
    </location>
</feature>
<dbReference type="FunFam" id="3.30.40.10:FF:000172">
    <property type="entry name" value="E3 ubiquitin-protein ligase RAD18"/>
    <property type="match status" value="1"/>
</dbReference>
<evidence type="ECO:0000256" key="10">
    <source>
        <dbReference type="ARBA" id="ARBA00022786"/>
    </source>
</evidence>
<keyword evidence="7" id="KW-0479">Metal-binding</keyword>
<evidence type="ECO:0000256" key="7">
    <source>
        <dbReference type="ARBA" id="ARBA00022723"/>
    </source>
</evidence>
<evidence type="ECO:0000256" key="8">
    <source>
        <dbReference type="ARBA" id="ARBA00022763"/>
    </source>
</evidence>
<evidence type="ECO:0000256" key="5">
    <source>
        <dbReference type="ARBA" id="ARBA00012483"/>
    </source>
</evidence>
<dbReference type="PROSITE" id="PS50089">
    <property type="entry name" value="ZF_RING_2"/>
    <property type="match status" value="1"/>
</dbReference>
<evidence type="ECO:0000256" key="4">
    <source>
        <dbReference type="ARBA" id="ARBA00009506"/>
    </source>
</evidence>
<reference evidence="23 24" key="1">
    <citation type="submission" date="2020-06" db="EMBL/GenBank/DDBJ databases">
        <authorList>
            <consortium name="Wellcome Sanger Institute Data Sharing"/>
        </authorList>
    </citation>
    <scope>NUCLEOTIDE SEQUENCE [LARGE SCALE GENOMIC DNA]</scope>
</reference>
<dbReference type="GO" id="GO:0097505">
    <property type="term" value="C:Rad6-Rad18 complex"/>
    <property type="evidence" value="ECO:0007669"/>
    <property type="project" value="TreeGrafter"/>
</dbReference>
<protein>
    <recommendedName>
        <fullName evidence="5">RING-type E3 ubiquitin transferase</fullName>
        <ecNumber evidence="5">2.3.2.27</ecNumber>
    </recommendedName>
    <alternativeName>
        <fullName evidence="15 16">RING-type E3 ubiquitin transferase RAD18</fullName>
    </alternativeName>
</protein>
<evidence type="ECO:0000259" key="22">
    <source>
        <dbReference type="PROSITE" id="PS51908"/>
    </source>
</evidence>
<dbReference type="SMART" id="SM00734">
    <property type="entry name" value="ZnF_Rad18"/>
    <property type="match status" value="2"/>
</dbReference>
<evidence type="ECO:0000256" key="11">
    <source>
        <dbReference type="ARBA" id="ARBA00022833"/>
    </source>
</evidence>
<reference evidence="23" key="2">
    <citation type="submission" date="2025-08" db="UniProtKB">
        <authorList>
            <consortium name="Ensembl"/>
        </authorList>
    </citation>
    <scope>IDENTIFICATION</scope>
</reference>
<reference evidence="23" key="3">
    <citation type="submission" date="2025-09" db="UniProtKB">
        <authorList>
            <consortium name="Ensembl"/>
        </authorList>
    </citation>
    <scope>IDENTIFICATION</scope>
</reference>
<evidence type="ECO:0000256" key="6">
    <source>
        <dbReference type="ARBA" id="ARBA00022679"/>
    </source>
</evidence>
<feature type="domain" description="SAP" evidence="21">
    <location>
        <begin position="202"/>
        <end position="236"/>
    </location>
</feature>
<dbReference type="InterPro" id="IPR001841">
    <property type="entry name" value="Znf_RING"/>
</dbReference>
<dbReference type="GeneTree" id="ENSGT00390000011230"/>
<dbReference type="InterPro" id="IPR003034">
    <property type="entry name" value="SAP_dom"/>
</dbReference>
<dbReference type="GO" id="GO:0003697">
    <property type="term" value="F:single-stranded DNA binding"/>
    <property type="evidence" value="ECO:0007669"/>
    <property type="project" value="InterPro"/>
</dbReference>
<evidence type="ECO:0000256" key="14">
    <source>
        <dbReference type="ARBA" id="ARBA00023242"/>
    </source>
</evidence>
<keyword evidence="8 18" id="KW-0227">DNA damage</keyword>
<dbReference type="Gene3D" id="3.30.160.60">
    <property type="entry name" value="Classic Zinc Finger"/>
    <property type="match status" value="1"/>
</dbReference>
<dbReference type="CDD" id="cd16529">
    <property type="entry name" value="RING-HC_RAD18"/>
    <property type="match status" value="1"/>
</dbReference>
<comment type="pathway">
    <text evidence="3">Protein modification; protein ubiquitination.</text>
</comment>
<dbReference type="Gene3D" id="3.30.40.10">
    <property type="entry name" value="Zinc/RING finger domain, C3HC4 (zinc finger)"/>
    <property type="match status" value="1"/>
</dbReference>
<comment type="similarity">
    <text evidence="4">Belongs to the RAD18 family.</text>
</comment>
<evidence type="ECO:0000313" key="23">
    <source>
        <dbReference type="Ensembl" id="ENSDCDP00010034075.1"/>
    </source>
</evidence>
<dbReference type="InterPro" id="IPR017907">
    <property type="entry name" value="Znf_RING_CS"/>
</dbReference>
<evidence type="ECO:0000259" key="21">
    <source>
        <dbReference type="PROSITE" id="PS50800"/>
    </source>
</evidence>
<comment type="subcellular location">
    <subcellularLocation>
        <location evidence="2">Nucleus</location>
    </subcellularLocation>
</comment>
<evidence type="ECO:0000256" key="9">
    <source>
        <dbReference type="ARBA" id="ARBA00022771"/>
    </source>
</evidence>
<evidence type="ECO:0000256" key="12">
    <source>
        <dbReference type="ARBA" id="ARBA00023125"/>
    </source>
</evidence>
<dbReference type="PANTHER" id="PTHR14134:SF2">
    <property type="entry name" value="E3 UBIQUITIN-PROTEIN LIGASE RAD18"/>
    <property type="match status" value="1"/>
</dbReference>
<dbReference type="SUPFAM" id="SSF57850">
    <property type="entry name" value="RING/U-box"/>
    <property type="match status" value="1"/>
</dbReference>
<keyword evidence="10" id="KW-0833">Ubl conjugation pathway</keyword>
<dbReference type="GO" id="GO:0008270">
    <property type="term" value="F:zinc ion binding"/>
    <property type="evidence" value="ECO:0007669"/>
    <property type="project" value="UniProtKB-KW"/>
</dbReference>
<dbReference type="PROSITE" id="PS00518">
    <property type="entry name" value="ZF_RING_1"/>
    <property type="match status" value="1"/>
</dbReference>
<dbReference type="InterPro" id="IPR006642">
    <property type="entry name" value="Rad18_UBZ4"/>
</dbReference>
<gene>
    <name evidence="23" type="primary">RAD18</name>
</gene>
<dbReference type="GO" id="GO:0006513">
    <property type="term" value="P:protein monoubiquitination"/>
    <property type="evidence" value="ECO:0007669"/>
    <property type="project" value="InterPro"/>
</dbReference>
<dbReference type="SMART" id="SM00184">
    <property type="entry name" value="RING"/>
    <property type="match status" value="1"/>
</dbReference>
<dbReference type="Pfam" id="PF02037">
    <property type="entry name" value="SAP"/>
    <property type="match status" value="1"/>
</dbReference>
<dbReference type="FunFam" id="3.30.160.60:FF:000331">
    <property type="entry name" value="E3 ubiquitin-protein ligase RAD18"/>
    <property type="match status" value="1"/>
</dbReference>
<evidence type="ECO:0000313" key="24">
    <source>
        <dbReference type="Proteomes" id="UP000694580"/>
    </source>
</evidence>
<keyword evidence="6" id="KW-0808">Transferase</keyword>
<dbReference type="InterPro" id="IPR039577">
    <property type="entry name" value="Rad18"/>
</dbReference>
<accession>A0AAY4CLH2</accession>
<dbReference type="GO" id="GO:0006301">
    <property type="term" value="P:DNA damage tolerance"/>
    <property type="evidence" value="ECO:0007669"/>
    <property type="project" value="InterPro"/>
</dbReference>
<dbReference type="InterPro" id="IPR013083">
    <property type="entry name" value="Znf_RING/FYVE/PHD"/>
</dbReference>
<dbReference type="Proteomes" id="UP000694580">
    <property type="component" value="Chromosome 12"/>
</dbReference>
<evidence type="ECO:0000259" key="20">
    <source>
        <dbReference type="PROSITE" id="PS50089"/>
    </source>
</evidence>
<keyword evidence="9 17" id="KW-0863">Zinc-finger</keyword>
<keyword evidence="11" id="KW-0862">Zinc</keyword>
<evidence type="ECO:0000256" key="1">
    <source>
        <dbReference type="ARBA" id="ARBA00000900"/>
    </source>
</evidence>
<feature type="compositionally biased region" description="Gly residues" evidence="19">
    <location>
        <begin position="141"/>
        <end position="150"/>
    </location>
</feature>
<sequence>MDLQNMDTLLRCPICFDYLNISMMSQCSHNFCSLCIRKFLSYKLQCPVCNEAMTEQDLRNNRILDELVKTFQHARKQLSELPFDSPPISPKSPSSLVQGKAEAPRRREASISRFFHKRPSRSRTRGQQAEAWPRARPASRGEGGARGGGAPAELQQTVDCPVCGVGISQPHINKHLDSCLSRGDKKEGLRSSGKRRMAKLVYNLLSQVELKRRLKECHLPTHGSRDQLIKRHQDFLHMYNAECDSQNPRSAEDIAKEVEQNEKMRSQLENRNKPVRPKNQTAEEIEEIHSNYRKRIYLLLDKGAALISDCKTQVQIPLTTIVSLSKTLNPECLQGGTVPVTTDCKSHWIRASGKCRKCKCINELLWKTHCVSVPGKIIDDNLYF</sequence>
<dbReference type="Ensembl" id="ENSDCDT00010042110.1">
    <property type="protein sequence ID" value="ENSDCDP00010034075.1"/>
    <property type="gene ID" value="ENSDCDG00010021604.1"/>
</dbReference>
<keyword evidence="24" id="KW-1185">Reference proteome</keyword>
<dbReference type="PANTHER" id="PTHR14134">
    <property type="entry name" value="E3 UBIQUITIN-PROTEIN LIGASE RAD18"/>
    <property type="match status" value="1"/>
</dbReference>
<keyword evidence="13 18" id="KW-0234">DNA repair</keyword>
<feature type="domain" description="UBZ4-type" evidence="22">
    <location>
        <begin position="157"/>
        <end position="184"/>
    </location>
</feature>
<evidence type="ECO:0000256" key="13">
    <source>
        <dbReference type="ARBA" id="ARBA00023204"/>
    </source>
</evidence>
<evidence type="ECO:0000256" key="19">
    <source>
        <dbReference type="SAM" id="MobiDB-lite"/>
    </source>
</evidence>
<dbReference type="GO" id="GO:0006281">
    <property type="term" value="P:DNA repair"/>
    <property type="evidence" value="ECO:0007669"/>
    <property type="project" value="UniProtKB-KW"/>
</dbReference>
<dbReference type="GO" id="GO:0061630">
    <property type="term" value="F:ubiquitin protein ligase activity"/>
    <property type="evidence" value="ECO:0007669"/>
    <property type="project" value="UniProtKB-EC"/>
</dbReference>
<dbReference type="PROSITE" id="PS51908">
    <property type="entry name" value="ZF_UBZ4"/>
    <property type="match status" value="1"/>
</dbReference>
<feature type="compositionally biased region" description="Basic residues" evidence="19">
    <location>
        <begin position="114"/>
        <end position="124"/>
    </location>
</feature>
<keyword evidence="12" id="KW-0238">DNA-binding</keyword>
<dbReference type="PROSITE" id="PS50800">
    <property type="entry name" value="SAP"/>
    <property type="match status" value="1"/>
</dbReference>
<keyword evidence="14" id="KW-0539">Nucleus</keyword>
<dbReference type="GO" id="GO:0005634">
    <property type="term" value="C:nucleus"/>
    <property type="evidence" value="ECO:0007669"/>
    <property type="project" value="UniProtKB-SubCell"/>
</dbReference>
<comment type="catalytic activity">
    <reaction evidence="1">
        <text>S-ubiquitinyl-[E2 ubiquitin-conjugating enzyme]-L-cysteine + [acceptor protein]-L-lysine = [E2 ubiquitin-conjugating enzyme]-L-cysteine + N(6)-ubiquitinyl-[acceptor protein]-L-lysine.</text>
        <dbReference type="EC" id="2.3.2.27"/>
    </reaction>
</comment>
<evidence type="ECO:0000256" key="16">
    <source>
        <dbReference type="ARBA" id="ARBA00082369"/>
    </source>
</evidence>